<comment type="caution">
    <text evidence="2">The sequence shown here is derived from an EMBL/GenBank/DDBJ whole genome shotgun (WGS) entry which is preliminary data.</text>
</comment>
<reference evidence="2 3" key="1">
    <citation type="submission" date="2021-03" db="EMBL/GenBank/DDBJ databases">
        <title>Whole genome sequence of Jiella sp. MQZ13P-4.</title>
        <authorList>
            <person name="Tuo L."/>
        </authorList>
    </citation>
    <scope>NUCLEOTIDE SEQUENCE [LARGE SCALE GENOMIC DNA]</scope>
    <source>
        <strain evidence="2 3">MQZ13P-4</strain>
    </source>
</reference>
<evidence type="ECO:0000256" key="1">
    <source>
        <dbReference type="SAM" id="SignalP"/>
    </source>
</evidence>
<evidence type="ECO:0000313" key="3">
    <source>
        <dbReference type="Proteomes" id="UP000664288"/>
    </source>
</evidence>
<keyword evidence="3" id="KW-1185">Reference proteome</keyword>
<organism evidence="2 3">
    <name type="scientific">Jiella sonneratiae</name>
    <dbReference type="NCBI Taxonomy" id="2816856"/>
    <lineage>
        <taxon>Bacteria</taxon>
        <taxon>Pseudomonadati</taxon>
        <taxon>Pseudomonadota</taxon>
        <taxon>Alphaproteobacteria</taxon>
        <taxon>Hyphomicrobiales</taxon>
        <taxon>Aurantimonadaceae</taxon>
        <taxon>Jiella</taxon>
    </lineage>
</organism>
<feature type="signal peptide" evidence="1">
    <location>
        <begin position="1"/>
        <end position="28"/>
    </location>
</feature>
<evidence type="ECO:0000313" key="2">
    <source>
        <dbReference type="EMBL" id="MBO0906342.1"/>
    </source>
</evidence>
<dbReference type="Proteomes" id="UP000664288">
    <property type="component" value="Unassembled WGS sequence"/>
</dbReference>
<protein>
    <submittedName>
        <fullName evidence="2">Uncharacterized protein</fullName>
    </submittedName>
</protein>
<dbReference type="EMBL" id="JAFMPY010000038">
    <property type="protein sequence ID" value="MBO0906342.1"/>
    <property type="molecule type" value="Genomic_DNA"/>
</dbReference>
<sequence>MTSSITARVGRLLSASAAAFLASVSIAAADVPTRGEVQYLVNQAAHYWLIDAENRLLTVERLRLPRDERDLGKVCGSILKVGSPRLDPGMQSYTANLSIDDGDLRVTSVTGFFMPVDKLLNESICD</sequence>
<gene>
    <name evidence="2" type="ORF">J1C47_22050</name>
</gene>
<feature type="chain" id="PRO_5046071085" evidence="1">
    <location>
        <begin position="29"/>
        <end position="126"/>
    </location>
</feature>
<accession>A0ABS3J9J7</accession>
<name>A0ABS3J9J7_9HYPH</name>
<dbReference type="RefSeq" id="WP_207352974.1">
    <property type="nucleotide sequence ID" value="NZ_JAFMPY010000038.1"/>
</dbReference>
<keyword evidence="1" id="KW-0732">Signal</keyword>
<proteinExistence type="predicted"/>